<reference evidence="2 3" key="1">
    <citation type="submission" date="2020-08" db="EMBL/GenBank/DDBJ databases">
        <title>Genomic Encyclopedia of Type Strains, Phase III (KMG-III): the genomes of soil and plant-associated and newly described type strains.</title>
        <authorList>
            <person name="Whitman W."/>
        </authorList>
    </citation>
    <scope>NUCLEOTIDE SEQUENCE [LARGE SCALE GENOMIC DNA]</scope>
    <source>
        <strain evidence="2 3">CECT 8234</strain>
    </source>
</reference>
<gene>
    <name evidence="2" type="ORF">FHS16_002586</name>
</gene>
<sequence length="87" mass="10120">MELKWYELVLKAQQGDKEALTIIIQAFFPAIGQAKHKANRNEHDDIQQAIIEMMIHKILNYDISQSLNYSSFCKHLNCGIDPMNLWT</sequence>
<dbReference type="RefSeq" id="WP_183562564.1">
    <property type="nucleotide sequence ID" value="NZ_CBCSLB010000005.1"/>
</dbReference>
<feature type="domain" description="Helix-turn-helix conjugative transposon-like" evidence="1">
    <location>
        <begin position="6"/>
        <end position="62"/>
    </location>
</feature>
<dbReference type="EMBL" id="JACHXW010000006">
    <property type="protein sequence ID" value="MBB3152536.1"/>
    <property type="molecule type" value="Genomic_DNA"/>
</dbReference>
<name>A0A7W5C7F4_9BACL</name>
<dbReference type="GO" id="GO:0000428">
    <property type="term" value="C:DNA-directed RNA polymerase complex"/>
    <property type="evidence" value="ECO:0007669"/>
    <property type="project" value="UniProtKB-KW"/>
</dbReference>
<evidence type="ECO:0000313" key="2">
    <source>
        <dbReference type="EMBL" id="MBB3152536.1"/>
    </source>
</evidence>
<keyword evidence="2" id="KW-0240">DNA-directed RNA polymerase</keyword>
<accession>A0A7W5C7F4</accession>
<keyword evidence="2" id="KW-0804">Transcription</keyword>
<keyword evidence="3" id="KW-1185">Reference proteome</keyword>
<organism evidence="2 3">
    <name type="scientific">Paenibacillus endophyticus</name>
    <dbReference type="NCBI Taxonomy" id="1294268"/>
    <lineage>
        <taxon>Bacteria</taxon>
        <taxon>Bacillati</taxon>
        <taxon>Bacillota</taxon>
        <taxon>Bacilli</taxon>
        <taxon>Bacillales</taxon>
        <taxon>Paenibacillaceae</taxon>
        <taxon>Paenibacillus</taxon>
    </lineage>
</organism>
<protein>
    <submittedName>
        <fullName evidence="2">DNA-directed RNA polymerase specialized sigma subunit</fullName>
    </submittedName>
</protein>
<proteinExistence type="predicted"/>
<evidence type="ECO:0000313" key="3">
    <source>
        <dbReference type="Proteomes" id="UP000518605"/>
    </source>
</evidence>
<dbReference type="Proteomes" id="UP000518605">
    <property type="component" value="Unassembled WGS sequence"/>
</dbReference>
<dbReference type="InterPro" id="IPR024760">
    <property type="entry name" value="HTH_dom_conjug_TS-like"/>
</dbReference>
<dbReference type="AlphaFoldDB" id="A0A7W5C7F4"/>
<comment type="caution">
    <text evidence="2">The sequence shown here is derived from an EMBL/GenBank/DDBJ whole genome shotgun (WGS) entry which is preliminary data.</text>
</comment>
<evidence type="ECO:0000259" key="1">
    <source>
        <dbReference type="Pfam" id="PF12645"/>
    </source>
</evidence>
<dbReference type="Pfam" id="PF12645">
    <property type="entry name" value="HTH_16"/>
    <property type="match status" value="1"/>
</dbReference>